<keyword evidence="2" id="KW-1185">Reference proteome</keyword>
<evidence type="ECO:0000313" key="2">
    <source>
        <dbReference type="Proteomes" id="UP000013988"/>
    </source>
</evidence>
<evidence type="ECO:0000313" key="1">
    <source>
        <dbReference type="EMBL" id="EOR27451.1"/>
    </source>
</evidence>
<accession>R9CJW1</accession>
<name>R9CJW1_9CLOT</name>
<dbReference type="RefSeq" id="WP_016206359.1">
    <property type="nucleotide sequence ID" value="NZ_ASRV01000049.1"/>
</dbReference>
<reference evidence="1 2" key="1">
    <citation type="submission" date="2013-03" db="EMBL/GenBank/DDBJ databases">
        <title>Whole genome shotgun sequencing of Clostridium sartagoforme AAU1.</title>
        <authorList>
            <person name="Joshi C.G."/>
            <person name="Duggirala S.M."/>
            <person name="Nathani N.M."/>
            <person name="Bhatt V.D."/>
            <person name="Patel A.K."/>
            <person name="Pandya P.R."/>
            <person name="KaPatel J.A."/>
        </authorList>
    </citation>
    <scope>NUCLEOTIDE SEQUENCE [LARGE SCALE GENOMIC DNA]</scope>
    <source>
        <strain evidence="1 2">AAU1</strain>
    </source>
</reference>
<sequence length="404" mass="45966">MKIENYKSVTKKSLYNSSINLDELGKLLGDVDVTREDLKHDSTAMSCISVLSGYIASMSLQLFETKEKDSIRVNNKLTNVLKRPNILQNYFDFMKESLQEMLINKEVFIKISTKNGQVSSLNIIESPNLNKVSGTYFVSGTIDNEPVNVNYNNCLHFRDTFDRFNALESVIVTKKSVNNLINKQYDSNLQNIIKGIITVESDDLSEIAKINLKKAFNKVLNSGDDNIAVLEEGMKFDTIQGNGVQSYSFAESQVKEILAILDDKIHQGFNVPKVLTSISEGSYNLSENQKNLFIESLLPLIKMIENEMTYKLLTTTEKESLYFRINYESILRGSSSERASFYKAMKETGAITVEEIRSKENLPYIENTNSLYIDLNHVPLDKYDYYLEKRYGDKSTEEAEKGGE</sequence>
<dbReference type="AlphaFoldDB" id="R9CJW1"/>
<dbReference type="NCBIfam" id="TIGR01537">
    <property type="entry name" value="portal_HK97"/>
    <property type="match status" value="1"/>
</dbReference>
<proteinExistence type="predicted"/>
<dbReference type="EMBL" id="ASRV01000049">
    <property type="protein sequence ID" value="EOR27451.1"/>
    <property type="molecule type" value="Genomic_DNA"/>
</dbReference>
<dbReference type="InterPro" id="IPR006944">
    <property type="entry name" value="Phage/GTA_portal"/>
</dbReference>
<dbReference type="PATRIC" id="fig|1202534.3.peg.898"/>
<comment type="caution">
    <text evidence="1">The sequence shown here is derived from an EMBL/GenBank/DDBJ whole genome shotgun (WGS) entry which is preliminary data.</text>
</comment>
<dbReference type="Pfam" id="PF04860">
    <property type="entry name" value="Phage_portal"/>
    <property type="match status" value="1"/>
</dbReference>
<organism evidence="1 2">
    <name type="scientific">Clostridium sartagoforme AAU1</name>
    <dbReference type="NCBI Taxonomy" id="1202534"/>
    <lineage>
        <taxon>Bacteria</taxon>
        <taxon>Bacillati</taxon>
        <taxon>Bacillota</taxon>
        <taxon>Clostridia</taxon>
        <taxon>Eubacteriales</taxon>
        <taxon>Clostridiaceae</taxon>
        <taxon>Clostridium</taxon>
    </lineage>
</organism>
<dbReference type="Proteomes" id="UP000013988">
    <property type="component" value="Unassembled WGS sequence"/>
</dbReference>
<protein>
    <submittedName>
        <fullName evidence="1">HK97 family phage portal protein</fullName>
    </submittedName>
</protein>
<gene>
    <name evidence="1" type="ORF">A500_04501</name>
</gene>
<dbReference type="OrthoDB" id="9765386at2"/>
<dbReference type="InterPro" id="IPR006427">
    <property type="entry name" value="Portal_HK97"/>
</dbReference>